<feature type="compositionally biased region" description="Basic and acidic residues" evidence="1">
    <location>
        <begin position="34"/>
        <end position="43"/>
    </location>
</feature>
<evidence type="ECO:0000313" key="3">
    <source>
        <dbReference type="Proteomes" id="UP000189475"/>
    </source>
</evidence>
<sequence length="104" mass="11652">MSISGIGSNGYGIIQRSQQMADNAAQDIQQAQVRDQRQDPMEFNKVDLSEQGKAQAMRTMREEPTPSQTDALIDLNQAQHYNRAGVSVVQKEREMLGSMLDLRV</sequence>
<gene>
    <name evidence="2" type="ORF">VPAL9027_02678</name>
</gene>
<dbReference type="RefSeq" id="WP_077315025.1">
    <property type="nucleotide sequence ID" value="NZ_AP024888.1"/>
</dbReference>
<dbReference type="AlphaFoldDB" id="A0A1R4B6Y9"/>
<dbReference type="OrthoDB" id="5816949at2"/>
<dbReference type="STRING" id="1918946.VPAL9027_02678"/>
<name>A0A1R4B6Y9_9VIBR</name>
<evidence type="ECO:0000313" key="2">
    <source>
        <dbReference type="EMBL" id="SJL84682.1"/>
    </source>
</evidence>
<feature type="region of interest" description="Disordered" evidence="1">
    <location>
        <begin position="22"/>
        <end position="43"/>
    </location>
</feature>
<reference evidence="2 3" key="1">
    <citation type="submission" date="2017-02" db="EMBL/GenBank/DDBJ databases">
        <authorList>
            <person name="Peterson S.W."/>
        </authorList>
    </citation>
    <scope>NUCLEOTIDE SEQUENCE [LARGE SCALE GENOMIC DNA]</scope>
    <source>
        <strain evidence="2 3">CECT 9027</strain>
    </source>
</reference>
<dbReference type="EMBL" id="FUFT01000005">
    <property type="protein sequence ID" value="SJL84682.1"/>
    <property type="molecule type" value="Genomic_DNA"/>
</dbReference>
<evidence type="ECO:0000256" key="1">
    <source>
        <dbReference type="SAM" id="MobiDB-lite"/>
    </source>
</evidence>
<accession>A0A1R4B6Y9</accession>
<keyword evidence="3" id="KW-1185">Reference proteome</keyword>
<organism evidence="2 3">
    <name type="scientific">Vibrio palustris</name>
    <dbReference type="NCBI Taxonomy" id="1918946"/>
    <lineage>
        <taxon>Bacteria</taxon>
        <taxon>Pseudomonadati</taxon>
        <taxon>Pseudomonadota</taxon>
        <taxon>Gammaproteobacteria</taxon>
        <taxon>Vibrionales</taxon>
        <taxon>Vibrionaceae</taxon>
        <taxon>Vibrio</taxon>
    </lineage>
</organism>
<protein>
    <submittedName>
        <fullName evidence="2">Uncharacterized protein</fullName>
    </submittedName>
</protein>
<proteinExistence type="predicted"/>
<dbReference type="Proteomes" id="UP000189475">
    <property type="component" value="Unassembled WGS sequence"/>
</dbReference>
<feature type="compositionally biased region" description="Low complexity" evidence="1">
    <location>
        <begin position="22"/>
        <end position="32"/>
    </location>
</feature>